<dbReference type="SMART" id="SM00834">
    <property type="entry name" value="CxxC_CXXC_SSSS"/>
    <property type="match status" value="1"/>
</dbReference>
<protein>
    <submittedName>
        <fullName evidence="2">Zinc ribbon domain-containing protein</fullName>
    </submittedName>
</protein>
<dbReference type="RefSeq" id="WP_108915957.1">
    <property type="nucleotide sequence ID" value="NZ_BGJY01000006.1"/>
</dbReference>
<evidence type="ECO:0000313" key="3">
    <source>
        <dbReference type="Proteomes" id="UP000245137"/>
    </source>
</evidence>
<dbReference type="InterPro" id="IPR013429">
    <property type="entry name" value="Regulatory_FmdB_Zinc_ribbon"/>
</dbReference>
<dbReference type="EMBL" id="PUIV01000003">
    <property type="protein sequence ID" value="PWB95285.1"/>
    <property type="molecule type" value="Genomic_DNA"/>
</dbReference>
<feature type="domain" description="Putative regulatory protein FmdB zinc ribbon" evidence="1">
    <location>
        <begin position="1"/>
        <end position="40"/>
    </location>
</feature>
<gene>
    <name evidence="2" type="ORF">C5689_03875</name>
</gene>
<sequence>MPLYAYSCNSCDKEFETLVRSGDTPACPACGSVELTRQLSLIAKPASGGEAEPACAALGGGGCGASCPAFADCG</sequence>
<keyword evidence="3" id="KW-1185">Reference proteome</keyword>
<comment type="caution">
    <text evidence="2">The sequence shown here is derived from an EMBL/GenBank/DDBJ whole genome shotgun (WGS) entry which is preliminary data.</text>
</comment>
<organism evidence="2 3">
    <name type="scientific">Methylosinus sporium</name>
    <dbReference type="NCBI Taxonomy" id="428"/>
    <lineage>
        <taxon>Bacteria</taxon>
        <taxon>Pseudomonadati</taxon>
        <taxon>Pseudomonadota</taxon>
        <taxon>Alphaproteobacteria</taxon>
        <taxon>Hyphomicrobiales</taxon>
        <taxon>Methylocystaceae</taxon>
        <taxon>Methylosinus</taxon>
    </lineage>
</organism>
<dbReference type="Proteomes" id="UP000245137">
    <property type="component" value="Unassembled WGS sequence"/>
</dbReference>
<reference evidence="2 3" key="1">
    <citation type="journal article" date="2018" name="Appl. Microbiol. Biotechnol.">
        <title>Co-cultivation of the strictly anaerobic methanogen Methanosarcina barkeri with aerobic methanotrophs in an oxygen-limited membrane bioreactor.</title>
        <authorList>
            <person name="In 't Zandt M.H."/>
            <person name="van den Bosch T.J.M."/>
            <person name="Rijkers R."/>
            <person name="van Kessel M.A.H.J."/>
            <person name="Jetten M.S.M."/>
            <person name="Welte C.U."/>
        </authorList>
    </citation>
    <scope>NUCLEOTIDE SEQUENCE [LARGE SCALE GENOMIC DNA]</scope>
    <source>
        <strain evidence="2 3">DSM 17706</strain>
    </source>
</reference>
<evidence type="ECO:0000259" key="1">
    <source>
        <dbReference type="SMART" id="SM00834"/>
    </source>
</evidence>
<dbReference type="NCBIfam" id="TIGR02605">
    <property type="entry name" value="CxxC_CxxC_SSSS"/>
    <property type="match status" value="1"/>
</dbReference>
<dbReference type="OrthoDB" id="9813321at2"/>
<dbReference type="Pfam" id="PF09723">
    <property type="entry name" value="Zn_ribbon_8"/>
    <property type="match status" value="1"/>
</dbReference>
<accession>A0A2U1SUI6</accession>
<dbReference type="AlphaFoldDB" id="A0A2U1SUI6"/>
<proteinExistence type="predicted"/>
<name>A0A2U1SUI6_METSR</name>
<evidence type="ECO:0000313" key="2">
    <source>
        <dbReference type="EMBL" id="PWB95285.1"/>
    </source>
</evidence>